<dbReference type="AlphaFoldDB" id="A0A1A9UWL2"/>
<accession>A0A1A9UWL2</accession>
<dbReference type="EnsemblMetazoa" id="GAUT018169-RA">
    <property type="protein sequence ID" value="GAUT018169-PA"/>
    <property type="gene ID" value="GAUT018169"/>
</dbReference>
<name>A0A1A9UWL2_GLOAU</name>
<reference evidence="3" key="1">
    <citation type="submission" date="2020-05" db="UniProtKB">
        <authorList>
            <consortium name="EnsemblMetazoa"/>
        </authorList>
    </citation>
    <scope>IDENTIFICATION</scope>
    <source>
        <strain evidence="3">TTRI</strain>
    </source>
</reference>
<keyword evidence="1" id="KW-1133">Transmembrane helix</keyword>
<dbReference type="Pfam" id="PF00501">
    <property type="entry name" value="AMP-binding"/>
    <property type="match status" value="1"/>
</dbReference>
<keyword evidence="1" id="KW-0812">Transmembrane</keyword>
<dbReference type="InterPro" id="IPR000873">
    <property type="entry name" value="AMP-dep_synth/lig_dom"/>
</dbReference>
<keyword evidence="1" id="KW-0472">Membrane</keyword>
<evidence type="ECO:0000256" key="1">
    <source>
        <dbReference type="SAM" id="Phobius"/>
    </source>
</evidence>
<dbReference type="Proteomes" id="UP000078200">
    <property type="component" value="Unassembled WGS sequence"/>
</dbReference>
<evidence type="ECO:0000313" key="3">
    <source>
        <dbReference type="EnsemblMetazoa" id="GAUT018169-PA"/>
    </source>
</evidence>
<dbReference type="STRING" id="7395.A0A1A9UWL2"/>
<proteinExistence type="predicted"/>
<evidence type="ECO:0000259" key="2">
    <source>
        <dbReference type="Pfam" id="PF00501"/>
    </source>
</evidence>
<dbReference type="SUPFAM" id="SSF56801">
    <property type="entry name" value="Acetyl-CoA synthetase-like"/>
    <property type="match status" value="1"/>
</dbReference>
<feature type="domain" description="AMP-dependent synthetase/ligase" evidence="2">
    <location>
        <begin position="37"/>
        <end position="87"/>
    </location>
</feature>
<organism evidence="3 4">
    <name type="scientific">Glossina austeni</name>
    <name type="common">Savannah tsetse fly</name>
    <dbReference type="NCBI Taxonomy" id="7395"/>
    <lineage>
        <taxon>Eukaryota</taxon>
        <taxon>Metazoa</taxon>
        <taxon>Ecdysozoa</taxon>
        <taxon>Arthropoda</taxon>
        <taxon>Hexapoda</taxon>
        <taxon>Insecta</taxon>
        <taxon>Pterygota</taxon>
        <taxon>Neoptera</taxon>
        <taxon>Endopterygota</taxon>
        <taxon>Diptera</taxon>
        <taxon>Brachycera</taxon>
        <taxon>Muscomorpha</taxon>
        <taxon>Hippoboscoidea</taxon>
        <taxon>Glossinidae</taxon>
        <taxon>Glossina</taxon>
    </lineage>
</organism>
<sequence>MAFRKHTRRLNEISPCQFSTILKASKRSHSNKKHFPRQYEQNVCQIAKAFIKLGLEAHHAVGVLAFNCPEWFYSAMSVIHAGGIIVAHIKILIDEYILKYMKRKLTEEKHVLSELCQVKCPMKWKEEPKKEVSNLKNNVGEKYLVAADPDLACQGKIESDNITIDITFN</sequence>
<dbReference type="VEuPathDB" id="VectorBase:GAUT018169"/>
<dbReference type="Gene3D" id="3.40.50.980">
    <property type="match status" value="1"/>
</dbReference>
<protein>
    <recommendedName>
        <fullName evidence="2">AMP-dependent synthetase/ligase domain-containing protein</fullName>
    </recommendedName>
</protein>
<feature type="transmembrane region" description="Helical" evidence="1">
    <location>
        <begin position="71"/>
        <end position="93"/>
    </location>
</feature>
<evidence type="ECO:0000313" key="4">
    <source>
        <dbReference type="Proteomes" id="UP000078200"/>
    </source>
</evidence>
<keyword evidence="4" id="KW-1185">Reference proteome</keyword>